<dbReference type="EMBL" id="RCML01001003">
    <property type="protein sequence ID" value="KAG2966570.1"/>
    <property type="molecule type" value="Genomic_DNA"/>
</dbReference>
<name>A0A329RGV7_9STRA</name>
<keyword evidence="8" id="KW-1185">Reference proteome</keyword>
<reference evidence="7 8" key="1">
    <citation type="submission" date="2018-01" db="EMBL/GenBank/DDBJ databases">
        <title>Draft genome of the strawberry crown rot pathogen Phytophthora cactorum.</title>
        <authorList>
            <person name="Armitage A.D."/>
            <person name="Lysoe E."/>
            <person name="Nellist C.F."/>
            <person name="Harrison R.J."/>
            <person name="Brurberg M.B."/>
        </authorList>
    </citation>
    <scope>NUCLEOTIDE SEQUENCE [LARGE SCALE GENOMIC DNA]</scope>
    <source>
        <strain evidence="7 8">10300</strain>
    </source>
</reference>
<dbReference type="Proteomes" id="UP000697107">
    <property type="component" value="Unassembled WGS sequence"/>
</dbReference>
<gene>
    <name evidence="6" type="ORF">JG687_00014418</name>
    <name evidence="7" type="ORF">PC110_g19574</name>
    <name evidence="1" type="ORF">PC113_g7244</name>
    <name evidence="2" type="ORF">PC115_g5518</name>
    <name evidence="3" type="ORF">PC117_g7036</name>
    <name evidence="4" type="ORF">PC118_g19097</name>
    <name evidence="5" type="ORF">PC129_g5186</name>
</gene>
<protein>
    <submittedName>
        <fullName evidence="7">Uncharacterized protein</fullName>
    </submittedName>
</protein>
<dbReference type="Proteomes" id="UP000774804">
    <property type="component" value="Unassembled WGS sequence"/>
</dbReference>
<reference evidence="1" key="2">
    <citation type="submission" date="2018-10" db="EMBL/GenBank/DDBJ databases">
        <title>Effector identification in a new, highly contiguous assembly of the strawberry crown rot pathogen Phytophthora cactorum.</title>
        <authorList>
            <person name="Armitage A.D."/>
            <person name="Nellist C.F."/>
            <person name="Bates H."/>
            <person name="Vickerstaff R.J."/>
            <person name="Harrison R.J."/>
        </authorList>
    </citation>
    <scope>NUCLEOTIDE SEQUENCE</scope>
    <source>
        <strain evidence="1">15-7</strain>
        <strain evidence="2">4032</strain>
        <strain evidence="3">4040</strain>
        <strain evidence="4">P415</strain>
        <strain evidence="5">P421</strain>
    </source>
</reference>
<dbReference type="EMBL" id="JAENGZ010001159">
    <property type="protein sequence ID" value="KAG6950194.1"/>
    <property type="molecule type" value="Genomic_DNA"/>
</dbReference>
<dbReference type="EMBL" id="RCMI01000115">
    <property type="protein sequence ID" value="KAG2933354.1"/>
    <property type="molecule type" value="Genomic_DNA"/>
</dbReference>
<dbReference type="Proteomes" id="UP000688947">
    <property type="component" value="Unassembled WGS sequence"/>
</dbReference>
<dbReference type="EMBL" id="RCMV01000121">
    <property type="protein sequence ID" value="KAG3224162.1"/>
    <property type="molecule type" value="Genomic_DNA"/>
</dbReference>
<dbReference type="EMBL" id="MJFZ01000954">
    <property type="protein sequence ID" value="RAW23993.1"/>
    <property type="molecule type" value="Genomic_DNA"/>
</dbReference>
<evidence type="ECO:0000313" key="3">
    <source>
        <dbReference type="EMBL" id="KAG2947184.1"/>
    </source>
</evidence>
<dbReference type="Proteomes" id="UP000251314">
    <property type="component" value="Unassembled WGS sequence"/>
</dbReference>
<accession>A0A329RGV7</accession>
<dbReference type="VEuPathDB" id="FungiDB:PC110_g19574"/>
<evidence type="ECO:0000313" key="1">
    <source>
        <dbReference type="EMBL" id="KAG2861349.1"/>
    </source>
</evidence>
<evidence type="ECO:0000313" key="6">
    <source>
        <dbReference type="EMBL" id="KAG6950194.1"/>
    </source>
</evidence>
<evidence type="ECO:0000313" key="2">
    <source>
        <dbReference type="EMBL" id="KAG2933354.1"/>
    </source>
</evidence>
<dbReference type="Proteomes" id="UP000736787">
    <property type="component" value="Unassembled WGS sequence"/>
</dbReference>
<dbReference type="Proteomes" id="UP000735874">
    <property type="component" value="Unassembled WGS sequence"/>
</dbReference>
<evidence type="ECO:0000313" key="8">
    <source>
        <dbReference type="Proteomes" id="UP000251314"/>
    </source>
</evidence>
<reference evidence="6" key="3">
    <citation type="submission" date="2021-01" db="EMBL/GenBank/DDBJ databases">
        <title>Phytophthora aleatoria, a newly-described species from Pinus radiata is distinct from Phytophthora cactorum isolates based on comparative genomics.</title>
        <authorList>
            <person name="Mcdougal R."/>
            <person name="Panda P."/>
            <person name="Williams N."/>
            <person name="Studholme D.J."/>
        </authorList>
    </citation>
    <scope>NUCLEOTIDE SEQUENCE</scope>
    <source>
        <strain evidence="6">NZFS 3830</strain>
    </source>
</reference>
<dbReference type="EMBL" id="RCMK01000139">
    <property type="protein sequence ID" value="KAG2947184.1"/>
    <property type="molecule type" value="Genomic_DNA"/>
</dbReference>
<dbReference type="EMBL" id="RCMG01000157">
    <property type="protein sequence ID" value="KAG2861349.1"/>
    <property type="molecule type" value="Genomic_DNA"/>
</dbReference>
<proteinExistence type="predicted"/>
<sequence>MQLLVLSHCSGAPQDLLASVIVSVSMHRKPSAFSRSLRSPFTWPSDGADNGQGVNCHDSTHPSAQHCETVDHLLFLYRERNYSTCGTRCILLP</sequence>
<dbReference type="OrthoDB" id="10268818at2759"/>
<organism evidence="7 8">
    <name type="scientific">Phytophthora cactorum</name>
    <dbReference type="NCBI Taxonomy" id="29920"/>
    <lineage>
        <taxon>Eukaryota</taxon>
        <taxon>Sar</taxon>
        <taxon>Stramenopiles</taxon>
        <taxon>Oomycota</taxon>
        <taxon>Peronosporomycetes</taxon>
        <taxon>Peronosporales</taxon>
        <taxon>Peronosporaceae</taxon>
        <taxon>Phytophthora</taxon>
    </lineage>
</organism>
<comment type="caution">
    <text evidence="7">The sequence shown here is derived from an EMBL/GenBank/DDBJ whole genome shotgun (WGS) entry which is preliminary data.</text>
</comment>
<dbReference type="AlphaFoldDB" id="A0A329RGV7"/>
<evidence type="ECO:0000313" key="4">
    <source>
        <dbReference type="EMBL" id="KAG2966570.1"/>
    </source>
</evidence>
<evidence type="ECO:0000313" key="5">
    <source>
        <dbReference type="EMBL" id="KAG3224162.1"/>
    </source>
</evidence>
<evidence type="ECO:0000313" key="7">
    <source>
        <dbReference type="EMBL" id="RAW23993.1"/>
    </source>
</evidence>
<dbReference type="Proteomes" id="UP000760860">
    <property type="component" value="Unassembled WGS sequence"/>
</dbReference>